<evidence type="ECO:0000259" key="12">
    <source>
        <dbReference type="Pfam" id="PF07558"/>
    </source>
</evidence>
<keyword evidence="14" id="KW-1185">Reference proteome</keyword>
<dbReference type="Proteomes" id="UP000237438">
    <property type="component" value="Unassembled WGS sequence"/>
</dbReference>
<protein>
    <recommendedName>
        <fullName evidence="15">Shugoshin C-terminal domain-containing protein</fullName>
    </recommendedName>
</protein>
<dbReference type="InterPro" id="IPR011516">
    <property type="entry name" value="Shugoshin_N"/>
</dbReference>
<gene>
    <name evidence="13" type="ORF">EPUL_002338</name>
</gene>
<dbReference type="GO" id="GO:0000779">
    <property type="term" value="C:condensed chromosome, centromeric region"/>
    <property type="evidence" value="ECO:0007669"/>
    <property type="project" value="UniProtKB-ARBA"/>
</dbReference>
<evidence type="ECO:0000256" key="9">
    <source>
        <dbReference type="SAM" id="Coils"/>
    </source>
</evidence>
<feature type="region of interest" description="Disordered" evidence="10">
    <location>
        <begin position="554"/>
        <end position="626"/>
    </location>
</feature>
<proteinExistence type="inferred from homology"/>
<feature type="compositionally biased region" description="Basic and acidic residues" evidence="10">
    <location>
        <begin position="589"/>
        <end position="626"/>
    </location>
</feature>
<dbReference type="GO" id="GO:0005634">
    <property type="term" value="C:nucleus"/>
    <property type="evidence" value="ECO:0007669"/>
    <property type="project" value="InterPro"/>
</dbReference>
<feature type="compositionally biased region" description="Polar residues" evidence="10">
    <location>
        <begin position="510"/>
        <end position="530"/>
    </location>
</feature>
<dbReference type="AlphaFoldDB" id="A0A2S4PZB1"/>
<dbReference type="Pfam" id="PF07557">
    <property type="entry name" value="Shugoshin_C"/>
    <property type="match status" value="1"/>
</dbReference>
<feature type="compositionally biased region" description="Polar residues" evidence="10">
    <location>
        <begin position="560"/>
        <end position="574"/>
    </location>
</feature>
<keyword evidence="3" id="KW-0158">Chromosome</keyword>
<evidence type="ECO:0000259" key="11">
    <source>
        <dbReference type="Pfam" id="PF07557"/>
    </source>
</evidence>
<keyword evidence="4" id="KW-0132">Cell division</keyword>
<keyword evidence="8" id="KW-0137">Centromere</keyword>
<keyword evidence="6 9" id="KW-0175">Coiled coil</keyword>
<feature type="compositionally biased region" description="Polar residues" evidence="10">
    <location>
        <begin position="429"/>
        <end position="439"/>
    </location>
</feature>
<feature type="region of interest" description="Disordered" evidence="10">
    <location>
        <begin position="653"/>
        <end position="705"/>
    </location>
</feature>
<dbReference type="EMBL" id="PEDP01000144">
    <property type="protein sequence ID" value="POS87347.1"/>
    <property type="molecule type" value="Genomic_DNA"/>
</dbReference>
<reference evidence="13 14" key="1">
    <citation type="submission" date="2017-10" db="EMBL/GenBank/DDBJ databases">
        <title>Development of genomic resources for the powdery mildew, Erysiphe pulchra.</title>
        <authorList>
            <person name="Wadl P.A."/>
            <person name="Mack B.M."/>
            <person name="Moore G."/>
            <person name="Beltz S.B."/>
        </authorList>
    </citation>
    <scope>NUCLEOTIDE SEQUENCE [LARGE SCALE GENOMIC DNA]</scope>
    <source>
        <strain evidence="13">Cflorida</strain>
    </source>
</reference>
<dbReference type="GO" id="GO:0045132">
    <property type="term" value="P:meiotic chromosome segregation"/>
    <property type="evidence" value="ECO:0007669"/>
    <property type="project" value="InterPro"/>
</dbReference>
<feature type="region of interest" description="Disordered" evidence="10">
    <location>
        <begin position="429"/>
        <end position="468"/>
    </location>
</feature>
<evidence type="ECO:0000313" key="14">
    <source>
        <dbReference type="Proteomes" id="UP000237438"/>
    </source>
</evidence>
<feature type="region of interest" description="Disordered" evidence="10">
    <location>
        <begin position="141"/>
        <end position="162"/>
    </location>
</feature>
<evidence type="ECO:0000256" key="8">
    <source>
        <dbReference type="ARBA" id="ARBA00023328"/>
    </source>
</evidence>
<evidence type="ECO:0008006" key="15">
    <source>
        <dbReference type="Google" id="ProtNLM"/>
    </source>
</evidence>
<dbReference type="STRING" id="225359.A0A2S4PZB1"/>
<dbReference type="OrthoDB" id="5394106at2759"/>
<name>A0A2S4PZB1_9PEZI</name>
<feature type="compositionally biased region" description="Polar residues" evidence="10">
    <location>
        <begin position="320"/>
        <end position="329"/>
    </location>
</feature>
<feature type="coiled-coil region" evidence="9">
    <location>
        <begin position="14"/>
        <end position="59"/>
    </location>
</feature>
<evidence type="ECO:0000256" key="10">
    <source>
        <dbReference type="SAM" id="MobiDB-lite"/>
    </source>
</evidence>
<feature type="region of interest" description="Disordered" evidence="10">
    <location>
        <begin position="225"/>
        <end position="279"/>
    </location>
</feature>
<keyword evidence="7" id="KW-0131">Cell cycle</keyword>
<evidence type="ECO:0000256" key="6">
    <source>
        <dbReference type="ARBA" id="ARBA00023054"/>
    </source>
</evidence>
<comment type="caution">
    <text evidence="13">The sequence shown here is derived from an EMBL/GenBank/DDBJ whole genome shotgun (WGS) entry which is preliminary data.</text>
</comment>
<organism evidence="13 14">
    <name type="scientific">Erysiphe pulchra</name>
    <dbReference type="NCBI Taxonomy" id="225359"/>
    <lineage>
        <taxon>Eukaryota</taxon>
        <taxon>Fungi</taxon>
        <taxon>Dikarya</taxon>
        <taxon>Ascomycota</taxon>
        <taxon>Pezizomycotina</taxon>
        <taxon>Leotiomycetes</taxon>
        <taxon>Erysiphales</taxon>
        <taxon>Erysiphaceae</taxon>
        <taxon>Erysiphe</taxon>
    </lineage>
</organism>
<evidence type="ECO:0000256" key="3">
    <source>
        <dbReference type="ARBA" id="ARBA00022454"/>
    </source>
</evidence>
<evidence type="ECO:0000313" key="13">
    <source>
        <dbReference type="EMBL" id="POS87347.1"/>
    </source>
</evidence>
<feature type="compositionally biased region" description="Basic and acidic residues" evidence="10">
    <location>
        <begin position="493"/>
        <end position="502"/>
    </location>
</feature>
<feature type="compositionally biased region" description="Basic and acidic residues" evidence="10">
    <location>
        <begin position="230"/>
        <end position="239"/>
    </location>
</feature>
<keyword evidence="5" id="KW-0159">Chromosome partition</keyword>
<comment type="similarity">
    <text evidence="2">Belongs to the shugoshin family.</text>
</comment>
<dbReference type="InterPro" id="IPR011515">
    <property type="entry name" value="Shugoshin_C"/>
</dbReference>
<sequence>MARLNEPTVSPGGLESLKRKFIRQNRDIARANSTQSLRIRDLENDNSLLLSENLSLREKILRLQSNQEGRKIQRIGEQTLRLKAQLELKLLEISSLVCDLGQEATESKISPKCDKIITTNTIMTPDERWRNVYVTDEAELTPGGRLPPIMEDSSCQRRTSGDQDLMNRFSSTEFSAESPELGSPPKSLFVDSDPIKINLPARPVEPQAQNSIALDPILSVTVEQRRKRKDSLGSDDTKRSNHSISILERKEDIGSIRKGAKRKISAHNEEEIQDEKDEEKEVMMAEAKKDLLTNLKVTKSTMKAEIMINNENDEERKSSLDSTLSAQLSQDKQSLLERKALAPKNINASPRKRSLSMKEDKNKLAANINQKLVQSKRRTRAKVIQIDAMRETSKPILETTEIIHTPDLRSNLQQMNTLSECPSPLASISSNVPFNTPDNSLPLIDNDPPQTEGSRPSRRVRGSVSYAEPNLRQKMRRPTHELADAVVKDRADQVGRHSKNFEEATEGQLIKNNESRLSTKKNNVSNSPNFESCRGAEESISAMTKNVSLLTMDEKKKNHSIQSVTTEVSYSSKTCPPASKSTSHRKRRNSESLKNIEDDESKTEKLESGHKLVEAPSHTKDVKSNDSESILVNELESDNLPTAANIQILSRRGRRSTLRGASVSNSIDRSDTQKANEPQISKTVPSENSSENRVGVSTRKSLMIR</sequence>
<feature type="compositionally biased region" description="Polar residues" evidence="10">
    <location>
        <begin position="675"/>
        <end position="692"/>
    </location>
</feature>
<accession>A0A2S4PZB1</accession>
<feature type="region of interest" description="Disordered" evidence="10">
    <location>
        <begin position="493"/>
        <end position="532"/>
    </location>
</feature>
<comment type="subcellular location">
    <subcellularLocation>
        <location evidence="1">Chromosome</location>
        <location evidence="1">Centromere</location>
    </subcellularLocation>
</comment>
<evidence type="ECO:0000256" key="5">
    <source>
        <dbReference type="ARBA" id="ARBA00022829"/>
    </source>
</evidence>
<feature type="region of interest" description="Disordered" evidence="10">
    <location>
        <begin position="309"/>
        <end position="329"/>
    </location>
</feature>
<dbReference type="GO" id="GO:0051301">
    <property type="term" value="P:cell division"/>
    <property type="evidence" value="ECO:0007669"/>
    <property type="project" value="UniProtKB-KW"/>
</dbReference>
<evidence type="ECO:0000256" key="7">
    <source>
        <dbReference type="ARBA" id="ARBA00023306"/>
    </source>
</evidence>
<feature type="domain" description="Shugoshin N-terminal coiled-coil" evidence="12">
    <location>
        <begin position="17"/>
        <end position="61"/>
    </location>
</feature>
<feature type="domain" description="Shugoshin C-terminal" evidence="11">
    <location>
        <begin position="454"/>
        <end position="477"/>
    </location>
</feature>
<evidence type="ECO:0000256" key="4">
    <source>
        <dbReference type="ARBA" id="ARBA00022618"/>
    </source>
</evidence>
<evidence type="ECO:0000256" key="2">
    <source>
        <dbReference type="ARBA" id="ARBA00010845"/>
    </source>
</evidence>
<dbReference type="Pfam" id="PF07558">
    <property type="entry name" value="Shugoshin_N"/>
    <property type="match status" value="1"/>
</dbReference>
<evidence type="ECO:0000256" key="1">
    <source>
        <dbReference type="ARBA" id="ARBA00004584"/>
    </source>
</evidence>